<name>A0ABD1EKX8_HYPHA</name>
<gene>
    <name evidence="3" type="ORF">ABEB36_008155</name>
</gene>
<comment type="caution">
    <text evidence="3">The sequence shown here is derived from an EMBL/GenBank/DDBJ whole genome shotgun (WGS) entry which is preliminary data.</text>
</comment>
<proteinExistence type="predicted"/>
<dbReference type="AlphaFoldDB" id="A0ABD1EKX8"/>
<keyword evidence="1" id="KW-1133">Transmembrane helix</keyword>
<dbReference type="InterPro" id="IPR036179">
    <property type="entry name" value="Ig-like_dom_sf"/>
</dbReference>
<dbReference type="EMBL" id="JBDJPC010000006">
    <property type="protein sequence ID" value="KAL1497149.1"/>
    <property type="molecule type" value="Genomic_DNA"/>
</dbReference>
<keyword evidence="1" id="KW-0472">Membrane</keyword>
<dbReference type="InterPro" id="IPR007110">
    <property type="entry name" value="Ig-like_dom"/>
</dbReference>
<feature type="transmembrane region" description="Helical" evidence="1">
    <location>
        <begin position="6"/>
        <end position="24"/>
    </location>
</feature>
<organism evidence="3 4">
    <name type="scientific">Hypothenemus hampei</name>
    <name type="common">Coffee berry borer</name>
    <dbReference type="NCBI Taxonomy" id="57062"/>
    <lineage>
        <taxon>Eukaryota</taxon>
        <taxon>Metazoa</taxon>
        <taxon>Ecdysozoa</taxon>
        <taxon>Arthropoda</taxon>
        <taxon>Hexapoda</taxon>
        <taxon>Insecta</taxon>
        <taxon>Pterygota</taxon>
        <taxon>Neoptera</taxon>
        <taxon>Endopterygota</taxon>
        <taxon>Coleoptera</taxon>
        <taxon>Polyphaga</taxon>
        <taxon>Cucujiformia</taxon>
        <taxon>Curculionidae</taxon>
        <taxon>Scolytinae</taxon>
        <taxon>Hypothenemus</taxon>
    </lineage>
</organism>
<reference evidence="3 4" key="1">
    <citation type="submission" date="2024-05" db="EMBL/GenBank/DDBJ databases">
        <title>Genetic variation in Jamaican populations of the coffee berry borer (Hypothenemus hampei).</title>
        <authorList>
            <person name="Errbii M."/>
            <person name="Myrie A."/>
        </authorList>
    </citation>
    <scope>NUCLEOTIDE SEQUENCE [LARGE SCALE GENOMIC DNA]</scope>
    <source>
        <strain evidence="3">JA-Hopewell-2020-01-JO</strain>
        <tissue evidence="3">Whole body</tissue>
    </source>
</reference>
<keyword evidence="4" id="KW-1185">Reference proteome</keyword>
<protein>
    <recommendedName>
        <fullName evidence="2">Ig-like domain-containing protein</fullName>
    </recommendedName>
</protein>
<dbReference type="SUPFAM" id="SSF48726">
    <property type="entry name" value="Immunoglobulin"/>
    <property type="match status" value="1"/>
</dbReference>
<keyword evidence="1" id="KW-0812">Transmembrane</keyword>
<dbReference type="Proteomes" id="UP001566132">
    <property type="component" value="Unassembled WGS sequence"/>
</dbReference>
<dbReference type="InterPro" id="IPR013783">
    <property type="entry name" value="Ig-like_fold"/>
</dbReference>
<dbReference type="Gene3D" id="2.60.40.10">
    <property type="entry name" value="Immunoglobulins"/>
    <property type="match status" value="1"/>
</dbReference>
<dbReference type="PROSITE" id="PS50835">
    <property type="entry name" value="IG_LIKE"/>
    <property type="match status" value="1"/>
</dbReference>
<feature type="domain" description="Ig-like" evidence="2">
    <location>
        <begin position="27"/>
        <end position="126"/>
    </location>
</feature>
<sequence>MVAYYWIFLLDFFLTFYFFTKDVIALKNVKLSIEPAVVQYGNQSTLKCSYDLENDILYSVKWYRGPLEFYRYTPSEDVKTKIFPFDGITVDGSNSNSTQVVLRDIEFNLSGNFSCEVTTDLPHMVTAVDEQSMMVIQLPEFSPKISVGREVLDSGDILRANCSSPPSRPPVTLKFKLNNRTVAQNDPHPYRKINERSWSDLPLELPLDDMHFDNNGRLLLECVAMLPGVYHDQVELELESAKDPIPQRVRGLNGVKKASEQTKPLLYIVLCYFLLRSAILRAL</sequence>
<dbReference type="PANTHER" id="PTHR21261">
    <property type="entry name" value="BEAT PROTEIN"/>
    <property type="match status" value="1"/>
</dbReference>
<evidence type="ECO:0000256" key="1">
    <source>
        <dbReference type="SAM" id="Phobius"/>
    </source>
</evidence>
<evidence type="ECO:0000313" key="4">
    <source>
        <dbReference type="Proteomes" id="UP001566132"/>
    </source>
</evidence>
<accession>A0ABD1EKX8</accession>
<evidence type="ECO:0000313" key="3">
    <source>
        <dbReference type="EMBL" id="KAL1497149.1"/>
    </source>
</evidence>
<dbReference type="FunFam" id="2.60.40.10:FF:000437">
    <property type="entry name" value="Beat-IIIc, isoform A"/>
    <property type="match status" value="1"/>
</dbReference>
<dbReference type="PANTHER" id="PTHR21261:SF6">
    <property type="entry name" value="BEATEN PATH IIA-RELATED"/>
    <property type="match status" value="1"/>
</dbReference>
<evidence type="ECO:0000259" key="2">
    <source>
        <dbReference type="PROSITE" id="PS50835"/>
    </source>
</evidence>